<feature type="non-terminal residue" evidence="1">
    <location>
        <position position="1"/>
    </location>
</feature>
<protein>
    <submittedName>
        <fullName evidence="1">Uncharacterized protein</fullName>
    </submittedName>
</protein>
<reference evidence="1 2" key="1">
    <citation type="journal article" date="2023" name="Commun. Biol.">
        <title>Genome analysis of Parmales, the sister group of diatoms, reveals the evolutionary specialization of diatoms from phago-mixotrophs to photoautotrophs.</title>
        <authorList>
            <person name="Ban H."/>
            <person name="Sato S."/>
            <person name="Yoshikawa S."/>
            <person name="Yamada K."/>
            <person name="Nakamura Y."/>
            <person name="Ichinomiya M."/>
            <person name="Sato N."/>
            <person name="Blanc-Mathieu R."/>
            <person name="Endo H."/>
            <person name="Kuwata A."/>
            <person name="Ogata H."/>
        </authorList>
    </citation>
    <scope>NUCLEOTIDE SEQUENCE [LARGE SCALE GENOMIC DNA]</scope>
</reference>
<accession>A0ABQ6MPE8</accession>
<gene>
    <name evidence="1" type="ORF">TeGR_g10570</name>
</gene>
<sequence>SVERTVDKVQRDLVIPAELGTLLDSIDDALTTLEASGYSDDLLPKNALPKKVPAELFSYWDSVATAREEYRESVKFSFSCDTRTIPAADVVSTLKRMILHVDQGLTRAMKVGSGGDGDDGSTGVAPSYFSYNATSWEPTGEMDGTGMPYVDITGISVGTFPLFLEGPVRMMKTLPQKDGETENLEVYENVKSSGLYDKELNSYTVSASLVGQSYDMGRMMAFSPGWLENQSVWTHMSYKFYLQLLRAGLSSVFFKELKGGAMLPFVDFKTYGRSLLECSSFVASSAFPDSNQHGRGFLARLSGSTAEFLSIWVLMFVGKQPFEVDPISTELTMTFRPTLPDWVFDDQGTVGFKLFSEIHVTYINEKGGDLVDTLPKKFEVSYKHHDGKDVVEEDRLPEYIADQARRLDVKSIKVWF</sequence>
<name>A0ABQ6MPE8_9STRA</name>
<dbReference type="EMBL" id="BRYB01000419">
    <property type="protein sequence ID" value="GMI29720.1"/>
    <property type="molecule type" value="Genomic_DNA"/>
</dbReference>
<proteinExistence type="predicted"/>
<comment type="caution">
    <text evidence="1">The sequence shown here is derived from an EMBL/GenBank/DDBJ whole genome shotgun (WGS) entry which is preliminary data.</text>
</comment>
<organism evidence="1 2">
    <name type="scientific">Tetraparma gracilis</name>
    <dbReference type="NCBI Taxonomy" id="2962635"/>
    <lineage>
        <taxon>Eukaryota</taxon>
        <taxon>Sar</taxon>
        <taxon>Stramenopiles</taxon>
        <taxon>Ochrophyta</taxon>
        <taxon>Bolidophyceae</taxon>
        <taxon>Parmales</taxon>
        <taxon>Triparmaceae</taxon>
        <taxon>Tetraparma</taxon>
    </lineage>
</organism>
<evidence type="ECO:0000313" key="2">
    <source>
        <dbReference type="Proteomes" id="UP001165060"/>
    </source>
</evidence>
<evidence type="ECO:0000313" key="1">
    <source>
        <dbReference type="EMBL" id="GMI29720.1"/>
    </source>
</evidence>
<dbReference type="Proteomes" id="UP001165060">
    <property type="component" value="Unassembled WGS sequence"/>
</dbReference>
<keyword evidence="2" id="KW-1185">Reference proteome</keyword>